<gene>
    <name evidence="2" type="ORF">PV662_43190</name>
</gene>
<name>A0ABU4NW40_9ACTN</name>
<feature type="compositionally biased region" description="Low complexity" evidence="1">
    <location>
        <begin position="1"/>
        <end position="31"/>
    </location>
</feature>
<reference evidence="2 3" key="1">
    <citation type="journal article" date="2023" name="Microb. Genom.">
        <title>Mesoterricola silvestris gen. nov., sp. nov., Mesoterricola sediminis sp. nov., Geothrix oryzae sp. nov., Geothrix edaphica sp. nov., Geothrix rubra sp. nov., and Geothrix limicola sp. nov., six novel members of Acidobacteriota isolated from soils.</title>
        <authorList>
            <person name="Weisberg A.J."/>
            <person name="Pearce E."/>
            <person name="Kramer C.G."/>
            <person name="Chang J.H."/>
            <person name="Clarke C.R."/>
        </authorList>
    </citation>
    <scope>NUCLEOTIDE SEQUENCE [LARGE SCALE GENOMIC DNA]</scope>
    <source>
        <strain evidence="2 3">ID09-01A</strain>
    </source>
</reference>
<evidence type="ECO:0000256" key="1">
    <source>
        <dbReference type="SAM" id="MobiDB-lite"/>
    </source>
</evidence>
<feature type="region of interest" description="Disordered" evidence="1">
    <location>
        <begin position="240"/>
        <end position="278"/>
    </location>
</feature>
<evidence type="ECO:0000313" key="3">
    <source>
        <dbReference type="Proteomes" id="UP001271274"/>
    </source>
</evidence>
<keyword evidence="3" id="KW-1185">Reference proteome</keyword>
<accession>A0ABU4NW40</accession>
<dbReference type="RefSeq" id="WP_060902557.1">
    <property type="nucleotide sequence ID" value="NZ_JARAUR010000249.1"/>
</dbReference>
<sequence length="278" mass="29239">MDDAATKQPPATTTAEAGSTSSTQTAGQQSADPLAELGERILAELGEERTNNTLIRWLSHHTARLMQAADDAARAGDVSAPARAEEARTAILQLWQARSAWPEGWPPPRAAALAKTLAGIPEVTAGTWPGQSLPARLSAVHQVILAAFTDEAAASAPDGNEEDWLNASGEHLTDAESVILRRAADAPQHSEALGELATLIEQFNAPKTGEPSGPPADEVMQHPLVRLADTYRKIIIDRVARTAPPAQADRTADQSHGTDEAAEQTNVGEPTADDGGNP</sequence>
<organism evidence="2 3">
    <name type="scientific">Streptomyces europaeiscabiei</name>
    <dbReference type="NCBI Taxonomy" id="146819"/>
    <lineage>
        <taxon>Bacteria</taxon>
        <taxon>Bacillati</taxon>
        <taxon>Actinomycetota</taxon>
        <taxon>Actinomycetes</taxon>
        <taxon>Kitasatosporales</taxon>
        <taxon>Streptomycetaceae</taxon>
        <taxon>Streptomyces</taxon>
    </lineage>
</organism>
<proteinExistence type="predicted"/>
<dbReference type="Proteomes" id="UP001271274">
    <property type="component" value="Unassembled WGS sequence"/>
</dbReference>
<protein>
    <submittedName>
        <fullName evidence="2">Uncharacterized protein</fullName>
    </submittedName>
</protein>
<dbReference type="EMBL" id="JARAYU010000027">
    <property type="protein sequence ID" value="MDX3706407.1"/>
    <property type="molecule type" value="Genomic_DNA"/>
</dbReference>
<comment type="caution">
    <text evidence="2">The sequence shown here is derived from an EMBL/GenBank/DDBJ whole genome shotgun (WGS) entry which is preliminary data.</text>
</comment>
<feature type="region of interest" description="Disordered" evidence="1">
    <location>
        <begin position="1"/>
        <end position="35"/>
    </location>
</feature>
<feature type="compositionally biased region" description="Basic and acidic residues" evidence="1">
    <location>
        <begin position="250"/>
        <end position="259"/>
    </location>
</feature>
<evidence type="ECO:0000313" key="2">
    <source>
        <dbReference type="EMBL" id="MDX3706407.1"/>
    </source>
</evidence>